<proteinExistence type="predicted"/>
<sequence>MDLVEMVMAKADARIAVLYDRMLVEERLWHLGEEIRNRLRSTQAAILSVADKSALLGPSLVPAAPNSKKLTAALPVSHAM</sequence>
<protein>
    <recommendedName>
        <fullName evidence="3">Encoded protein</fullName>
    </recommendedName>
</protein>
<accession>A0ABQ7FSG5</accession>
<keyword evidence="2" id="KW-1185">Reference proteome</keyword>
<dbReference type="InterPro" id="IPR015813">
    <property type="entry name" value="Pyrv/PenolPyrv_kinase-like_dom"/>
</dbReference>
<gene>
    <name evidence="1" type="ORF">DUNSADRAFT_9744</name>
</gene>
<comment type="caution">
    <text evidence="1">The sequence shown here is derived from an EMBL/GenBank/DDBJ whole genome shotgun (WGS) entry which is preliminary data.</text>
</comment>
<dbReference type="Pfam" id="PF00311">
    <property type="entry name" value="PEPcase"/>
    <property type="match status" value="1"/>
</dbReference>
<feature type="non-terminal residue" evidence="1">
    <location>
        <position position="80"/>
    </location>
</feature>
<name>A0ABQ7FSG5_DUNSA</name>
<dbReference type="EMBL" id="MU072969">
    <property type="protein sequence ID" value="KAF5825453.1"/>
    <property type="molecule type" value="Genomic_DNA"/>
</dbReference>
<evidence type="ECO:0008006" key="3">
    <source>
        <dbReference type="Google" id="ProtNLM"/>
    </source>
</evidence>
<dbReference type="InterPro" id="IPR021135">
    <property type="entry name" value="PEP_COase"/>
</dbReference>
<evidence type="ECO:0000313" key="1">
    <source>
        <dbReference type="EMBL" id="KAF5825453.1"/>
    </source>
</evidence>
<dbReference type="Proteomes" id="UP000815325">
    <property type="component" value="Unassembled WGS sequence"/>
</dbReference>
<dbReference type="SUPFAM" id="SSF51621">
    <property type="entry name" value="Phosphoenolpyruvate/pyruvate domain"/>
    <property type="match status" value="1"/>
</dbReference>
<dbReference type="PANTHER" id="PTHR30523">
    <property type="entry name" value="PHOSPHOENOLPYRUVATE CARBOXYLASE"/>
    <property type="match status" value="1"/>
</dbReference>
<dbReference type="PANTHER" id="PTHR30523:SF33">
    <property type="entry name" value="PHOSPHOENOLPYRUVATE CARBOXYLASE 3"/>
    <property type="match status" value="1"/>
</dbReference>
<organism evidence="1 2">
    <name type="scientific">Dunaliella salina</name>
    <name type="common">Green alga</name>
    <name type="synonym">Protococcus salinus</name>
    <dbReference type="NCBI Taxonomy" id="3046"/>
    <lineage>
        <taxon>Eukaryota</taxon>
        <taxon>Viridiplantae</taxon>
        <taxon>Chlorophyta</taxon>
        <taxon>core chlorophytes</taxon>
        <taxon>Chlorophyceae</taxon>
        <taxon>CS clade</taxon>
        <taxon>Chlamydomonadales</taxon>
        <taxon>Dunaliellaceae</taxon>
        <taxon>Dunaliella</taxon>
    </lineage>
</organism>
<reference evidence="1" key="1">
    <citation type="submission" date="2017-08" db="EMBL/GenBank/DDBJ databases">
        <authorList>
            <person name="Polle J.E."/>
            <person name="Barry K."/>
            <person name="Cushman J."/>
            <person name="Schmutz J."/>
            <person name="Tran D."/>
            <person name="Hathwaick L.T."/>
            <person name="Yim W.C."/>
            <person name="Jenkins J."/>
            <person name="Mckie-Krisberg Z.M."/>
            <person name="Prochnik S."/>
            <person name="Lindquist E."/>
            <person name="Dockter R.B."/>
            <person name="Adam C."/>
            <person name="Molina H."/>
            <person name="Bunkerborg J."/>
            <person name="Jin E."/>
            <person name="Buchheim M."/>
            <person name="Magnuson J."/>
        </authorList>
    </citation>
    <scope>NUCLEOTIDE SEQUENCE</scope>
    <source>
        <strain evidence="1">CCAP 19/18</strain>
    </source>
</reference>
<evidence type="ECO:0000313" key="2">
    <source>
        <dbReference type="Proteomes" id="UP000815325"/>
    </source>
</evidence>